<evidence type="ECO:0000313" key="4">
    <source>
        <dbReference type="Proteomes" id="UP000231143"/>
    </source>
</evidence>
<dbReference type="InterPro" id="IPR043728">
    <property type="entry name" value="DUF5671"/>
</dbReference>
<protein>
    <recommendedName>
        <fullName evidence="2">DUF5671 domain-containing protein</fullName>
    </recommendedName>
</protein>
<accession>A0A2H0DYB9</accession>
<comment type="caution">
    <text evidence="3">The sequence shown here is derived from an EMBL/GenBank/DDBJ whole genome shotgun (WGS) entry which is preliminary data.</text>
</comment>
<organism evidence="3 4">
    <name type="scientific">Candidatus Campbellbacteria bacterium CG22_combo_CG10-13_8_21_14_all_36_13</name>
    <dbReference type="NCBI Taxonomy" id="1974529"/>
    <lineage>
        <taxon>Bacteria</taxon>
        <taxon>Candidatus Campbelliibacteriota</taxon>
    </lineage>
</organism>
<sequence length="309" mass="35201">MTENKSKAKDFFLYLGMMASLYAGTIALLNLLFRVINVAYPQIGGYYGGFGSSISFPVATLIVVFPLFLFLANIINKGYVADPSKKEFAVRNWLVYITLFVAGGVITGDLVTLVYFFLDGRDITTGFLLKVLAVSVVAGSIFGYFLDDLKNRLTTTRRNIWRIVALVLVLGSVIVGFMVIGSPRSQRLMRYDEQKVMGLQNLQSQIVSYWQTKEALPENLVALKDSLSYYDSNLQDPQTELPYEYIKKSTLVFELCADFNLKSRNDSPKLFSDPYYDRGFVNENWKHDEGRFCFERTIDPDRYPVLRKI</sequence>
<evidence type="ECO:0000313" key="3">
    <source>
        <dbReference type="EMBL" id="PIP87172.1"/>
    </source>
</evidence>
<dbReference type="AlphaFoldDB" id="A0A2H0DYB9"/>
<feature type="transmembrane region" description="Helical" evidence="1">
    <location>
        <begin position="12"/>
        <end position="33"/>
    </location>
</feature>
<keyword evidence="1" id="KW-0812">Transmembrane</keyword>
<feature type="domain" description="DUF5671" evidence="2">
    <location>
        <begin position="10"/>
        <end position="144"/>
    </location>
</feature>
<evidence type="ECO:0000256" key="1">
    <source>
        <dbReference type="SAM" id="Phobius"/>
    </source>
</evidence>
<proteinExistence type="predicted"/>
<keyword evidence="1" id="KW-0472">Membrane</keyword>
<feature type="transmembrane region" description="Helical" evidence="1">
    <location>
        <begin position="53"/>
        <end position="72"/>
    </location>
</feature>
<gene>
    <name evidence="3" type="ORF">COW81_01630</name>
</gene>
<keyword evidence="1" id="KW-1133">Transmembrane helix</keyword>
<feature type="transmembrane region" description="Helical" evidence="1">
    <location>
        <begin position="123"/>
        <end position="147"/>
    </location>
</feature>
<dbReference type="EMBL" id="PCTT01000021">
    <property type="protein sequence ID" value="PIP87172.1"/>
    <property type="molecule type" value="Genomic_DNA"/>
</dbReference>
<dbReference type="Proteomes" id="UP000231143">
    <property type="component" value="Unassembled WGS sequence"/>
</dbReference>
<evidence type="ECO:0000259" key="2">
    <source>
        <dbReference type="Pfam" id="PF18920"/>
    </source>
</evidence>
<dbReference type="Pfam" id="PF18920">
    <property type="entry name" value="DUF5671"/>
    <property type="match status" value="1"/>
</dbReference>
<name>A0A2H0DYB9_9BACT</name>
<feature type="transmembrane region" description="Helical" evidence="1">
    <location>
        <begin position="93"/>
        <end position="117"/>
    </location>
</feature>
<feature type="transmembrane region" description="Helical" evidence="1">
    <location>
        <begin position="159"/>
        <end position="180"/>
    </location>
</feature>
<reference evidence="3 4" key="1">
    <citation type="submission" date="2017-09" db="EMBL/GenBank/DDBJ databases">
        <title>Depth-based differentiation of microbial function through sediment-hosted aquifers and enrichment of novel symbionts in the deep terrestrial subsurface.</title>
        <authorList>
            <person name="Probst A.J."/>
            <person name="Ladd B."/>
            <person name="Jarett J.K."/>
            <person name="Geller-Mcgrath D.E."/>
            <person name="Sieber C.M."/>
            <person name="Emerson J.B."/>
            <person name="Anantharaman K."/>
            <person name="Thomas B.C."/>
            <person name="Malmstrom R."/>
            <person name="Stieglmeier M."/>
            <person name="Klingl A."/>
            <person name="Woyke T."/>
            <person name="Ryan C.M."/>
            <person name="Banfield J.F."/>
        </authorList>
    </citation>
    <scope>NUCLEOTIDE SEQUENCE [LARGE SCALE GENOMIC DNA]</scope>
    <source>
        <strain evidence="3">CG22_combo_CG10-13_8_21_14_all_36_13</strain>
    </source>
</reference>